<proteinExistence type="predicted"/>
<protein>
    <submittedName>
        <fullName evidence="3">Kinase-like protein</fullName>
    </submittedName>
</protein>
<name>A0A2T4B4Y1_9HYPO</name>
<dbReference type="InterPro" id="IPR000719">
    <property type="entry name" value="Prot_kinase_dom"/>
</dbReference>
<dbReference type="GO" id="GO:0005524">
    <property type="term" value="F:ATP binding"/>
    <property type="evidence" value="ECO:0007669"/>
    <property type="project" value="InterPro"/>
</dbReference>
<keyword evidence="3" id="KW-0418">Kinase</keyword>
<feature type="region of interest" description="Disordered" evidence="1">
    <location>
        <begin position="61"/>
        <end position="87"/>
    </location>
</feature>
<feature type="compositionally biased region" description="Basic and acidic residues" evidence="1">
    <location>
        <begin position="347"/>
        <end position="365"/>
    </location>
</feature>
<keyword evidence="3" id="KW-0808">Transferase</keyword>
<accession>A0A2T4B4Y1</accession>
<dbReference type="GeneID" id="36603626"/>
<dbReference type="EMBL" id="KZ680217">
    <property type="protein sequence ID" value="PTB64384.1"/>
    <property type="molecule type" value="Genomic_DNA"/>
</dbReference>
<dbReference type="PROSITE" id="PS50011">
    <property type="entry name" value="PROTEIN_KINASE_DOM"/>
    <property type="match status" value="1"/>
</dbReference>
<evidence type="ECO:0000259" key="2">
    <source>
        <dbReference type="PROSITE" id="PS50011"/>
    </source>
</evidence>
<dbReference type="GO" id="GO:0005737">
    <property type="term" value="C:cytoplasm"/>
    <property type="evidence" value="ECO:0007669"/>
    <property type="project" value="TreeGrafter"/>
</dbReference>
<evidence type="ECO:0000256" key="1">
    <source>
        <dbReference type="SAM" id="MobiDB-lite"/>
    </source>
</evidence>
<reference evidence="4" key="1">
    <citation type="submission" date="2016-07" db="EMBL/GenBank/DDBJ databases">
        <title>Multiple horizontal gene transfer events from other fungi enriched the ability of initially mycotrophic Trichoderma (Ascomycota) to feed on dead plant biomass.</title>
        <authorList>
            <consortium name="DOE Joint Genome Institute"/>
            <person name="Atanasova L."/>
            <person name="Chenthamara K."/>
            <person name="Zhang J."/>
            <person name="Grujic M."/>
            <person name="Henrissat B."/>
            <person name="Kuo A."/>
            <person name="Aerts A."/>
            <person name="Salamov A."/>
            <person name="Lipzen A."/>
            <person name="Labutti K."/>
            <person name="Barry K."/>
            <person name="Miao Y."/>
            <person name="Rahimi M.J."/>
            <person name="Shen Q."/>
            <person name="Grigoriev I.V."/>
            <person name="Kubicek C.P."/>
            <person name="Druzhinina I.S."/>
        </authorList>
    </citation>
    <scope>NUCLEOTIDE SEQUENCE [LARGE SCALE GENOMIC DNA]</scope>
    <source>
        <strain evidence="4">TUCIM 6016</strain>
    </source>
</reference>
<keyword evidence="4" id="KW-1185">Reference proteome</keyword>
<organism evidence="3 4">
    <name type="scientific">Trichoderma citrinoviride</name>
    <dbReference type="NCBI Taxonomy" id="58853"/>
    <lineage>
        <taxon>Eukaryota</taxon>
        <taxon>Fungi</taxon>
        <taxon>Dikarya</taxon>
        <taxon>Ascomycota</taxon>
        <taxon>Pezizomycotina</taxon>
        <taxon>Sordariomycetes</taxon>
        <taxon>Hypocreomycetidae</taxon>
        <taxon>Hypocreales</taxon>
        <taxon>Hypocreaceae</taxon>
        <taxon>Trichoderma</taxon>
    </lineage>
</organism>
<feature type="compositionally biased region" description="Polar residues" evidence="1">
    <location>
        <begin position="66"/>
        <end position="84"/>
    </location>
</feature>
<evidence type="ECO:0000313" key="4">
    <source>
        <dbReference type="Proteomes" id="UP000241546"/>
    </source>
</evidence>
<dbReference type="Pfam" id="PF00069">
    <property type="entry name" value="Pkinase"/>
    <property type="match status" value="1"/>
</dbReference>
<feature type="region of interest" description="Disordered" evidence="1">
    <location>
        <begin position="1"/>
        <end position="23"/>
    </location>
</feature>
<feature type="region of interest" description="Disordered" evidence="1">
    <location>
        <begin position="198"/>
        <end position="268"/>
    </location>
</feature>
<gene>
    <name evidence="3" type="ORF">BBK36DRAFT_1170955</name>
</gene>
<evidence type="ECO:0000313" key="3">
    <source>
        <dbReference type="EMBL" id="PTB64384.1"/>
    </source>
</evidence>
<feature type="domain" description="Protein kinase" evidence="2">
    <location>
        <begin position="581"/>
        <end position="850"/>
    </location>
</feature>
<dbReference type="PANTHER" id="PTHR24361">
    <property type="entry name" value="MITOGEN-ACTIVATED KINASE KINASE KINASE"/>
    <property type="match status" value="1"/>
</dbReference>
<dbReference type="InterPro" id="IPR011009">
    <property type="entry name" value="Kinase-like_dom_sf"/>
</dbReference>
<dbReference type="OrthoDB" id="1668230at2759"/>
<dbReference type="SMART" id="SM00220">
    <property type="entry name" value="S_TKc"/>
    <property type="match status" value="1"/>
</dbReference>
<feature type="compositionally biased region" description="Basic and acidic residues" evidence="1">
    <location>
        <begin position="218"/>
        <end position="245"/>
    </location>
</feature>
<dbReference type="AlphaFoldDB" id="A0A2T4B4Y1"/>
<sequence>MVSRGTGSTQESRSITRVPNQQYIEEQGSTATVELGAFVHVPIQQAIEDADSTREKTPMTHIVNRQGLQGPQTTQYTNSSTHAPETQAIEDEESTQEFTVPPHAPRFQDALREVIASASTDIPDRQVIGDDETTQEFTASTITHVPNGPAIEGQEAAQKLTASASTDVPDRQALDCDETTQEFTASTIIQIPDQQAFGDEERTEEHTAPNATQVAERPAIEHEETAQGHIASERNTDDSKSDHESTASSSTHNSGRHAAETQETAQEVPISTSFAANLPDRQVVEADALTPVPPFTITPLPSTALTHATGTHAMEARQEDSQPCRAGPASYAASIHEVAATSSSSEVRTEARNTEIPKKDDEQRPEISKEIISASTTVPSARLTIAYNRRFIANDKDLSKDVVRHPRTATGWDLISVVQSAKHADFMINLSYHNRPVEEAVRRFIPYSLSLQLIFQPASDNCVLSNRGGAKFYLEHLEAACACTRNTIDSMQCHVLLPGMWRILTRSEKPHEDEEYSLVQWLILPRKFTASADGESTKRQKLSETRRVRKHQDTAILIRDLGDGQSMRIRRVPGDTADYELQRIKHIASTASAYVFACRHSKVAGPLAVKVIDYDTESVNRFNRRAAAHLTALVAAWNRELTFLQTFNHNHIVSLKAFDGRLLALYMEKLPPSLDRGSTTKLDSSSVRAILYDISSALVYLERKGIVHHDIKPHNIAHSPARGAVLLDFGQAAAAKSYEPHGGTPAFLPPEFFDHGDRGHAGDVWAFGVTMLYVLGKTPMPSLRLDIPLRDLYKFGRPPQVGTLMKSFGLLREGLNQEDEIEKLVFRMLEPKPATRATAKAIVSALENSK</sequence>
<dbReference type="Gene3D" id="1.10.510.10">
    <property type="entry name" value="Transferase(Phosphotransferase) domain 1"/>
    <property type="match status" value="1"/>
</dbReference>
<dbReference type="SUPFAM" id="SSF56112">
    <property type="entry name" value="Protein kinase-like (PK-like)"/>
    <property type="match status" value="1"/>
</dbReference>
<dbReference type="GO" id="GO:0004674">
    <property type="term" value="F:protein serine/threonine kinase activity"/>
    <property type="evidence" value="ECO:0007669"/>
    <property type="project" value="TreeGrafter"/>
</dbReference>
<feature type="region of interest" description="Disordered" evidence="1">
    <location>
        <begin position="338"/>
        <end position="365"/>
    </location>
</feature>
<dbReference type="Proteomes" id="UP000241546">
    <property type="component" value="Unassembled WGS sequence"/>
</dbReference>
<dbReference type="RefSeq" id="XP_024747704.1">
    <property type="nucleotide sequence ID" value="XM_024895508.1"/>
</dbReference>
<dbReference type="Gene3D" id="3.30.200.20">
    <property type="entry name" value="Phosphorylase Kinase, domain 1"/>
    <property type="match status" value="1"/>
</dbReference>
<dbReference type="InterPro" id="IPR053235">
    <property type="entry name" value="Ser_Thr_kinase"/>
</dbReference>